<evidence type="ECO:0000256" key="3">
    <source>
        <dbReference type="ARBA" id="ARBA00022989"/>
    </source>
</evidence>
<evidence type="ECO:0000259" key="5">
    <source>
        <dbReference type="Pfam" id="PF01094"/>
    </source>
</evidence>
<keyword evidence="4" id="KW-0472">Membrane</keyword>
<dbReference type="InterPro" id="IPR028082">
    <property type="entry name" value="Peripla_BP_I"/>
</dbReference>
<organism evidence="6 7">
    <name type="scientific">Camellia sinensis</name>
    <name type="common">Tea plant</name>
    <name type="synonym">Thea sinensis</name>
    <dbReference type="NCBI Taxonomy" id="4442"/>
    <lineage>
        <taxon>Eukaryota</taxon>
        <taxon>Viridiplantae</taxon>
        <taxon>Streptophyta</taxon>
        <taxon>Embryophyta</taxon>
        <taxon>Tracheophyta</taxon>
        <taxon>Spermatophyta</taxon>
        <taxon>Magnoliopsida</taxon>
        <taxon>eudicotyledons</taxon>
        <taxon>Gunneridae</taxon>
        <taxon>Pentapetalae</taxon>
        <taxon>asterids</taxon>
        <taxon>Ericales</taxon>
        <taxon>Theaceae</taxon>
        <taxon>Camellia</taxon>
    </lineage>
</organism>
<evidence type="ECO:0000256" key="4">
    <source>
        <dbReference type="ARBA" id="ARBA00023136"/>
    </source>
</evidence>
<reference evidence="7" key="1">
    <citation type="journal article" date="2020" name="Nat. Commun.">
        <title>Genome assembly of wild tea tree DASZ reveals pedigree and selection history of tea varieties.</title>
        <authorList>
            <person name="Zhang W."/>
            <person name="Zhang Y."/>
            <person name="Qiu H."/>
            <person name="Guo Y."/>
            <person name="Wan H."/>
            <person name="Zhang X."/>
            <person name="Scossa F."/>
            <person name="Alseekh S."/>
            <person name="Zhang Q."/>
            <person name="Wang P."/>
            <person name="Xu L."/>
            <person name="Schmidt M.H."/>
            <person name="Jia X."/>
            <person name="Li D."/>
            <person name="Zhu A."/>
            <person name="Guo F."/>
            <person name="Chen W."/>
            <person name="Ni D."/>
            <person name="Usadel B."/>
            <person name="Fernie A.R."/>
            <person name="Wen W."/>
        </authorList>
    </citation>
    <scope>NUCLEOTIDE SEQUENCE [LARGE SCALE GENOMIC DNA]</scope>
    <source>
        <strain evidence="7">cv. G240</strain>
    </source>
</reference>
<dbReference type="Gene3D" id="3.40.50.2300">
    <property type="match status" value="1"/>
</dbReference>
<dbReference type="InterPro" id="IPR015683">
    <property type="entry name" value="Ionotropic_Glu_rcpt"/>
</dbReference>
<evidence type="ECO:0000256" key="2">
    <source>
        <dbReference type="ARBA" id="ARBA00022692"/>
    </source>
</evidence>
<dbReference type="SUPFAM" id="SSF53850">
    <property type="entry name" value="Periplasmic binding protein-like II"/>
    <property type="match status" value="1"/>
</dbReference>
<evidence type="ECO:0000313" key="6">
    <source>
        <dbReference type="EMBL" id="KAF5949996.1"/>
    </source>
</evidence>
<dbReference type="InterPro" id="IPR001828">
    <property type="entry name" value="ANF_lig-bd_rcpt"/>
</dbReference>
<dbReference type="EMBL" id="JACBKZ010000005">
    <property type="protein sequence ID" value="KAF5949996.1"/>
    <property type="molecule type" value="Genomic_DNA"/>
</dbReference>
<accession>A0A7J7HDX1</accession>
<dbReference type="Pfam" id="PF01094">
    <property type="entry name" value="ANF_receptor"/>
    <property type="match status" value="1"/>
</dbReference>
<sequence>MSFAAIDPTLLALQFPSFFRTIHRDYFQILWLDNFFCSKVALDVDAGYIWIATDWLPFVLDWLESVDLKKTPTSTSQTEANLLKGVIAFCHHTPDSDLKKSFTSRWKNFTYRETLSFNSYALYAYDFVWLLAYALDVFFNEGGNISFSYDPRICNQRRGSLGVKGYCIDVFDAAIKLLPYTIPHTYTLYGDRLRNPSYNNLVNDVAQNPYKESRLVIVVPVQEIKSSAWAFLRPFTVEMWCLTGAFFSFCASCCLDS</sequence>
<evidence type="ECO:0000313" key="7">
    <source>
        <dbReference type="Proteomes" id="UP000593564"/>
    </source>
</evidence>
<comment type="caution">
    <text evidence="6">The sequence shown here is derived from an EMBL/GenBank/DDBJ whole genome shotgun (WGS) entry which is preliminary data.</text>
</comment>
<name>A0A7J7HDX1_CAMSI</name>
<dbReference type="GO" id="GO:0016020">
    <property type="term" value="C:membrane"/>
    <property type="evidence" value="ECO:0007669"/>
    <property type="project" value="UniProtKB-SubCell"/>
</dbReference>
<dbReference type="Proteomes" id="UP000593564">
    <property type="component" value="Unassembled WGS sequence"/>
</dbReference>
<keyword evidence="2" id="KW-0812">Transmembrane</keyword>
<reference evidence="6 7" key="2">
    <citation type="submission" date="2020-07" db="EMBL/GenBank/DDBJ databases">
        <title>Genome assembly of wild tea tree DASZ reveals pedigree and selection history of tea varieties.</title>
        <authorList>
            <person name="Zhang W."/>
        </authorList>
    </citation>
    <scope>NUCLEOTIDE SEQUENCE [LARGE SCALE GENOMIC DNA]</scope>
    <source>
        <strain evidence="7">cv. G240</strain>
        <tissue evidence="6">Leaf</tissue>
    </source>
</reference>
<evidence type="ECO:0000256" key="1">
    <source>
        <dbReference type="ARBA" id="ARBA00004370"/>
    </source>
</evidence>
<comment type="subcellular location">
    <subcellularLocation>
        <location evidence="1">Membrane</location>
    </subcellularLocation>
</comment>
<feature type="domain" description="Receptor ligand binding region" evidence="5">
    <location>
        <begin position="34"/>
        <end position="139"/>
    </location>
</feature>
<keyword evidence="7" id="KW-1185">Reference proteome</keyword>
<keyword evidence="3" id="KW-1133">Transmembrane helix</keyword>
<dbReference type="AlphaFoldDB" id="A0A7J7HDX1"/>
<dbReference type="PANTHER" id="PTHR18966">
    <property type="entry name" value="IONOTROPIC GLUTAMATE RECEPTOR"/>
    <property type="match status" value="1"/>
</dbReference>
<gene>
    <name evidence="6" type="ORF">HYC85_011989</name>
</gene>
<proteinExistence type="predicted"/>
<dbReference type="SUPFAM" id="SSF53822">
    <property type="entry name" value="Periplasmic binding protein-like I"/>
    <property type="match status" value="1"/>
</dbReference>
<protein>
    <recommendedName>
        <fullName evidence="5">Receptor ligand binding region domain-containing protein</fullName>
    </recommendedName>
</protein>